<dbReference type="STRING" id="1851148.SMSP2_02150"/>
<dbReference type="RefSeq" id="WP_186804683.1">
    <property type="nucleotide sequence ID" value="NZ_CP019646.1"/>
</dbReference>
<evidence type="ECO:0000256" key="3">
    <source>
        <dbReference type="ARBA" id="ARBA00022801"/>
    </source>
</evidence>
<evidence type="ECO:0000256" key="4">
    <source>
        <dbReference type="ARBA" id="ARBA00022833"/>
    </source>
</evidence>
<dbReference type="KEGG" id="pbas:SMSP2_02150"/>
<dbReference type="InterPro" id="IPR036866">
    <property type="entry name" value="RibonucZ/Hydroxyglut_hydro"/>
</dbReference>
<dbReference type="PANTHER" id="PTHR46233:SF3">
    <property type="entry name" value="HYDROXYACYLGLUTATHIONE HYDROLASE GLOC"/>
    <property type="match status" value="1"/>
</dbReference>
<reference evidence="7" key="1">
    <citation type="submission" date="2017-02" db="EMBL/GenBank/DDBJ databases">
        <title>Comparative genomics and description of representatives of a novel lineage of planctomycetes thriving in anoxic sediments.</title>
        <authorList>
            <person name="Spring S."/>
            <person name="Bunk B."/>
            <person name="Sproer C."/>
        </authorList>
    </citation>
    <scope>NUCLEOTIDE SEQUENCE [LARGE SCALE GENOMIC DNA]</scope>
    <source>
        <strain evidence="7">SM-Chi-D1</strain>
    </source>
</reference>
<evidence type="ECO:0000256" key="2">
    <source>
        <dbReference type="ARBA" id="ARBA00022723"/>
    </source>
</evidence>
<dbReference type="Proteomes" id="UP000188181">
    <property type="component" value="Chromosome"/>
</dbReference>
<dbReference type="GO" id="GO:0046872">
    <property type="term" value="F:metal ion binding"/>
    <property type="evidence" value="ECO:0007669"/>
    <property type="project" value="UniProtKB-KW"/>
</dbReference>
<dbReference type="EC" id="3.1.2.6" evidence="6"/>
<proteinExistence type="predicted"/>
<organism evidence="6 7">
    <name type="scientific">Limihaloglobus sulfuriphilus</name>
    <dbReference type="NCBI Taxonomy" id="1851148"/>
    <lineage>
        <taxon>Bacteria</taxon>
        <taxon>Pseudomonadati</taxon>
        <taxon>Planctomycetota</taxon>
        <taxon>Phycisphaerae</taxon>
        <taxon>Sedimentisphaerales</taxon>
        <taxon>Sedimentisphaeraceae</taxon>
        <taxon>Limihaloglobus</taxon>
    </lineage>
</organism>
<dbReference type="SUPFAM" id="SSF56281">
    <property type="entry name" value="Metallo-hydrolase/oxidoreductase"/>
    <property type="match status" value="1"/>
</dbReference>
<keyword evidence="2" id="KW-0479">Metal-binding</keyword>
<gene>
    <name evidence="6" type="primary">gloB</name>
    <name evidence="6" type="ORF">SMSP2_02150</name>
</gene>
<name>A0A1Q2MHN9_9BACT</name>
<dbReference type="PANTHER" id="PTHR46233">
    <property type="entry name" value="HYDROXYACYLGLUTATHIONE HYDROLASE GLOC"/>
    <property type="match status" value="1"/>
</dbReference>
<sequence>MIIETVTQGSYQTNSYILRGDNSSECVIIDTGMDNKELLARIDSQALKPEALLLTHGHLDHIIGVPDLRDKYPGIKVCIHENDAAALNEPERNMSAHSAIYRNFTTAAADIILEDGKTYSFAGMDFKVLHTPGHTPGCICLYCESEAALFTGDTVFAGSVGRTDFPGYDTNAAHQQLLNAVREKVFALPDDTKLYPGHGPSTTLRCEKKYNPFFNGQGFDYM</sequence>
<dbReference type="Gene3D" id="3.60.15.10">
    <property type="entry name" value="Ribonuclease Z/Hydroxyacylglutathione hydrolase-like"/>
    <property type="match status" value="1"/>
</dbReference>
<evidence type="ECO:0000259" key="5">
    <source>
        <dbReference type="SMART" id="SM00849"/>
    </source>
</evidence>
<dbReference type="GO" id="GO:0004416">
    <property type="term" value="F:hydroxyacylglutathione hydrolase activity"/>
    <property type="evidence" value="ECO:0007669"/>
    <property type="project" value="UniProtKB-EC"/>
</dbReference>
<dbReference type="CDD" id="cd06262">
    <property type="entry name" value="metallo-hydrolase-like_MBL-fold"/>
    <property type="match status" value="1"/>
</dbReference>
<dbReference type="InterPro" id="IPR001279">
    <property type="entry name" value="Metallo-B-lactamas"/>
</dbReference>
<accession>A0A1Q2MHN9</accession>
<dbReference type="InterPro" id="IPR051453">
    <property type="entry name" value="MBL_Glyoxalase_II"/>
</dbReference>
<evidence type="ECO:0000313" key="7">
    <source>
        <dbReference type="Proteomes" id="UP000188181"/>
    </source>
</evidence>
<comment type="cofactor">
    <cofactor evidence="1">
        <name>Zn(2+)</name>
        <dbReference type="ChEBI" id="CHEBI:29105"/>
    </cofactor>
</comment>
<keyword evidence="7" id="KW-1185">Reference proteome</keyword>
<dbReference type="SMART" id="SM00849">
    <property type="entry name" value="Lactamase_B"/>
    <property type="match status" value="1"/>
</dbReference>
<dbReference type="Pfam" id="PF00753">
    <property type="entry name" value="Lactamase_B"/>
    <property type="match status" value="1"/>
</dbReference>
<dbReference type="AlphaFoldDB" id="A0A1Q2MHN9"/>
<keyword evidence="3 6" id="KW-0378">Hydrolase</keyword>
<keyword evidence="4" id="KW-0862">Zinc</keyword>
<feature type="domain" description="Metallo-beta-lactamase" evidence="5">
    <location>
        <begin position="12"/>
        <end position="198"/>
    </location>
</feature>
<evidence type="ECO:0000256" key="1">
    <source>
        <dbReference type="ARBA" id="ARBA00001947"/>
    </source>
</evidence>
<protein>
    <submittedName>
        <fullName evidence="6">Hydroxyacylglutathione hydrolase</fullName>
        <ecNumber evidence="6">3.1.2.6</ecNumber>
    </submittedName>
</protein>
<dbReference type="EMBL" id="CP019646">
    <property type="protein sequence ID" value="AQQ71772.1"/>
    <property type="molecule type" value="Genomic_DNA"/>
</dbReference>
<evidence type="ECO:0000313" key="6">
    <source>
        <dbReference type="EMBL" id="AQQ71772.1"/>
    </source>
</evidence>